<organism evidence="9 10">
    <name type="scientific">candidate division WWE3 bacterium</name>
    <dbReference type="NCBI Taxonomy" id="2053526"/>
    <lineage>
        <taxon>Bacteria</taxon>
        <taxon>Katanobacteria</taxon>
    </lineage>
</organism>
<protein>
    <recommendedName>
        <fullName evidence="8">Radical SAM core domain-containing protein</fullName>
    </recommendedName>
</protein>
<dbReference type="GO" id="GO:0016491">
    <property type="term" value="F:oxidoreductase activity"/>
    <property type="evidence" value="ECO:0007669"/>
    <property type="project" value="InterPro"/>
</dbReference>
<dbReference type="CDD" id="cd01335">
    <property type="entry name" value="Radical_SAM"/>
    <property type="match status" value="1"/>
</dbReference>
<dbReference type="PANTHER" id="PTHR43273:SF3">
    <property type="entry name" value="ANAEROBIC SULFATASE-MATURATING ENZYME HOMOLOG ASLB-RELATED"/>
    <property type="match status" value="1"/>
</dbReference>
<dbReference type="EMBL" id="DOZN01000024">
    <property type="protein sequence ID" value="HCC42586.1"/>
    <property type="molecule type" value="Genomic_DNA"/>
</dbReference>
<dbReference type="InterPro" id="IPR013785">
    <property type="entry name" value="Aldolase_TIM"/>
</dbReference>
<accession>A0A3D0ZR60</accession>
<dbReference type="GO" id="GO:0051539">
    <property type="term" value="F:4 iron, 4 sulfur cluster binding"/>
    <property type="evidence" value="ECO:0007669"/>
    <property type="project" value="UniProtKB-KW"/>
</dbReference>
<dbReference type="InterPro" id="IPR058240">
    <property type="entry name" value="rSAM_sf"/>
</dbReference>
<evidence type="ECO:0000259" key="8">
    <source>
        <dbReference type="PROSITE" id="PS51918"/>
    </source>
</evidence>
<keyword evidence="4" id="KW-0479">Metal-binding</keyword>
<proteinExistence type="inferred from homology"/>
<dbReference type="SUPFAM" id="SSF102114">
    <property type="entry name" value="Radical SAM enzymes"/>
    <property type="match status" value="1"/>
</dbReference>
<comment type="caution">
    <text evidence="9">The sequence shown here is derived from an EMBL/GenBank/DDBJ whole genome shotgun (WGS) entry which is preliminary data.</text>
</comment>
<evidence type="ECO:0000256" key="4">
    <source>
        <dbReference type="ARBA" id="ARBA00022723"/>
    </source>
</evidence>
<dbReference type="PANTHER" id="PTHR43273">
    <property type="entry name" value="ANAEROBIC SULFATASE-MATURATING ENZYME HOMOLOG ASLB-RELATED"/>
    <property type="match status" value="1"/>
</dbReference>
<gene>
    <name evidence="9" type="ORF">DEP93_03890</name>
</gene>
<dbReference type="InterPro" id="IPR007197">
    <property type="entry name" value="rSAM"/>
</dbReference>
<sequence length="451" mass="50013">MKGEIRMSTLKPKNWVFLIPEDATATSILYAPLHKIAVRVSSQARDLLVPILDGGQEDVTDSPQKDELLGFLASNKLLELPKEWVPEQSNTGKGKAKITMSLTNKCNLRCIYCYAKTGMDYTTMTLEVAKDAIDSVIREAVQNGEKKFGITFHGGGEATVELKFLRKCVAYIQEQARVYDLKPSLGMVTNATLITKPIAVWMGKHFSNVTVSFDGLEEVQDYQRPDSRGKGTFVRVIRGIQNLMEVGIKPSIRATVTDFGVNRMTDFVEYLAKEVFPKGGSIHFEPMSLCGRAADNELTTNPQAYMENYLKAKEVGKKVGMEVTCSFDTFGHEKKQFCGANRSTMFCVSPHGLVSACSRVTKPTDDGADLFFYAKHNGQSGGFDVDPDAVSKIVAHGNLPKNPCVSCFARWNCQGHCPIARYAYHEHHEQSCIIIQELLKSAIIAKLDKNL</sequence>
<name>A0A3D0ZR60_UNCKA</name>
<keyword evidence="2" id="KW-0004">4Fe-4S</keyword>
<evidence type="ECO:0000256" key="6">
    <source>
        <dbReference type="ARBA" id="ARBA00023014"/>
    </source>
</evidence>
<reference evidence="9 10" key="1">
    <citation type="journal article" date="2018" name="Nat. Biotechnol.">
        <title>A standardized bacterial taxonomy based on genome phylogeny substantially revises the tree of life.</title>
        <authorList>
            <person name="Parks D.H."/>
            <person name="Chuvochina M."/>
            <person name="Waite D.W."/>
            <person name="Rinke C."/>
            <person name="Skarshewski A."/>
            <person name="Chaumeil P.A."/>
            <person name="Hugenholtz P."/>
        </authorList>
    </citation>
    <scope>NUCLEOTIDE SEQUENCE [LARGE SCALE GENOMIC DNA]</scope>
    <source>
        <strain evidence="9">UBA11701</strain>
    </source>
</reference>
<evidence type="ECO:0000256" key="1">
    <source>
        <dbReference type="ARBA" id="ARBA00001966"/>
    </source>
</evidence>
<dbReference type="SFLD" id="SFLDG01386">
    <property type="entry name" value="main_SPASM_domain-containing"/>
    <property type="match status" value="1"/>
</dbReference>
<keyword evidence="5" id="KW-0408">Iron</keyword>
<evidence type="ECO:0000256" key="5">
    <source>
        <dbReference type="ARBA" id="ARBA00023004"/>
    </source>
</evidence>
<evidence type="ECO:0000256" key="3">
    <source>
        <dbReference type="ARBA" id="ARBA00022691"/>
    </source>
</evidence>
<dbReference type="Gene3D" id="3.20.20.70">
    <property type="entry name" value="Aldolase class I"/>
    <property type="match status" value="1"/>
</dbReference>
<dbReference type="InterPro" id="IPR023867">
    <property type="entry name" value="Sulphatase_maturase_rSAM"/>
</dbReference>
<evidence type="ECO:0000313" key="10">
    <source>
        <dbReference type="Proteomes" id="UP000263336"/>
    </source>
</evidence>
<keyword evidence="3" id="KW-0949">S-adenosyl-L-methionine</keyword>
<dbReference type="Pfam" id="PF04055">
    <property type="entry name" value="Radical_SAM"/>
    <property type="match status" value="1"/>
</dbReference>
<evidence type="ECO:0000313" key="9">
    <source>
        <dbReference type="EMBL" id="HCC42586.1"/>
    </source>
</evidence>
<dbReference type="GO" id="GO:0046872">
    <property type="term" value="F:metal ion binding"/>
    <property type="evidence" value="ECO:0007669"/>
    <property type="project" value="UniProtKB-KW"/>
</dbReference>
<comment type="similarity">
    <text evidence="7">Belongs to the radical SAM superfamily. Anaerobic sulfatase-maturating enzyme family.</text>
</comment>
<evidence type="ECO:0000256" key="2">
    <source>
        <dbReference type="ARBA" id="ARBA00022485"/>
    </source>
</evidence>
<keyword evidence="6" id="KW-0411">Iron-sulfur</keyword>
<dbReference type="PROSITE" id="PS01305">
    <property type="entry name" value="MOAA_NIFB_PQQE"/>
    <property type="match status" value="1"/>
</dbReference>
<evidence type="ECO:0000256" key="7">
    <source>
        <dbReference type="ARBA" id="ARBA00023601"/>
    </source>
</evidence>
<dbReference type="Proteomes" id="UP000263336">
    <property type="component" value="Unassembled WGS sequence"/>
</dbReference>
<dbReference type="InterPro" id="IPR000385">
    <property type="entry name" value="MoaA_NifB_PqqE_Fe-S-bd_CS"/>
</dbReference>
<comment type="cofactor">
    <cofactor evidence="1">
        <name>[4Fe-4S] cluster</name>
        <dbReference type="ChEBI" id="CHEBI:49883"/>
    </cofactor>
</comment>
<feature type="domain" description="Radical SAM core" evidence="8">
    <location>
        <begin position="92"/>
        <end position="322"/>
    </location>
</feature>
<dbReference type="SFLD" id="SFLDG01067">
    <property type="entry name" value="SPASM/twitch_domain_containing"/>
    <property type="match status" value="1"/>
</dbReference>
<dbReference type="SFLD" id="SFLDG01384">
    <property type="entry name" value="thioether_bond_formation_requi"/>
    <property type="match status" value="1"/>
</dbReference>
<dbReference type="SFLD" id="SFLDS00029">
    <property type="entry name" value="Radical_SAM"/>
    <property type="match status" value="1"/>
</dbReference>
<dbReference type="AlphaFoldDB" id="A0A3D0ZR60"/>
<dbReference type="PROSITE" id="PS51918">
    <property type="entry name" value="RADICAL_SAM"/>
    <property type="match status" value="1"/>
</dbReference>